<reference evidence="2" key="1">
    <citation type="submission" date="2015-04" db="UniProtKB">
        <authorList>
            <consortium name="EnsemblPlants"/>
        </authorList>
    </citation>
    <scope>IDENTIFICATION</scope>
</reference>
<name>A0A0E0K5M8_ORYPU</name>
<dbReference type="EnsemblPlants" id="OPUNC02G31200.1">
    <property type="protein sequence ID" value="OPUNC02G31200.1"/>
    <property type="gene ID" value="OPUNC02G31200"/>
</dbReference>
<keyword evidence="3" id="KW-1185">Reference proteome</keyword>
<organism evidence="2">
    <name type="scientific">Oryza punctata</name>
    <name type="common">Red rice</name>
    <dbReference type="NCBI Taxonomy" id="4537"/>
    <lineage>
        <taxon>Eukaryota</taxon>
        <taxon>Viridiplantae</taxon>
        <taxon>Streptophyta</taxon>
        <taxon>Embryophyta</taxon>
        <taxon>Tracheophyta</taxon>
        <taxon>Spermatophyta</taxon>
        <taxon>Magnoliopsida</taxon>
        <taxon>Liliopsida</taxon>
        <taxon>Poales</taxon>
        <taxon>Poaceae</taxon>
        <taxon>BOP clade</taxon>
        <taxon>Oryzoideae</taxon>
        <taxon>Oryzeae</taxon>
        <taxon>Oryzinae</taxon>
        <taxon>Oryza</taxon>
    </lineage>
</organism>
<evidence type="ECO:0000313" key="2">
    <source>
        <dbReference type="EnsemblPlants" id="OPUNC02G31200.1"/>
    </source>
</evidence>
<dbReference type="Proteomes" id="UP000026962">
    <property type="component" value="Chromosome 2"/>
</dbReference>
<proteinExistence type="predicted"/>
<feature type="compositionally biased region" description="Polar residues" evidence="1">
    <location>
        <begin position="48"/>
        <end position="62"/>
    </location>
</feature>
<sequence>MELPRWRSLVTSRLEQPCLSSSGSSHRHGHITGSSSAPSPLPVLTLPSKGTMTRGSSDSDSVFRTPPAASYDINRWGLPDIAASDLHGDGLTATAGCRCDKCSSSPFSSTFPRWLGRWIHRCGGRRRVDLGGAMVMPPPPVLPPIPEAGAVMTGDDNELLL</sequence>
<dbReference type="Gramene" id="OPUNC02G31200.1">
    <property type="protein sequence ID" value="OPUNC02G31200.1"/>
    <property type="gene ID" value="OPUNC02G31200"/>
</dbReference>
<evidence type="ECO:0000313" key="3">
    <source>
        <dbReference type="Proteomes" id="UP000026962"/>
    </source>
</evidence>
<dbReference type="HOGENOM" id="CLU_130127_0_0_1"/>
<reference evidence="2" key="2">
    <citation type="submission" date="2018-05" db="EMBL/GenBank/DDBJ databases">
        <title>OpunRS2 (Oryza punctata Reference Sequence Version 2).</title>
        <authorList>
            <person name="Zhang J."/>
            <person name="Kudrna D."/>
            <person name="Lee S."/>
            <person name="Talag J."/>
            <person name="Welchert J."/>
            <person name="Wing R.A."/>
        </authorList>
    </citation>
    <scope>NUCLEOTIDE SEQUENCE [LARGE SCALE GENOMIC DNA]</scope>
</reference>
<dbReference type="AlphaFoldDB" id="A0A0E0K5M8"/>
<evidence type="ECO:0000256" key="1">
    <source>
        <dbReference type="SAM" id="MobiDB-lite"/>
    </source>
</evidence>
<protein>
    <submittedName>
        <fullName evidence="2">Uncharacterized protein</fullName>
    </submittedName>
</protein>
<feature type="region of interest" description="Disordered" evidence="1">
    <location>
        <begin position="17"/>
        <end position="64"/>
    </location>
</feature>
<accession>A0A0E0K5M8</accession>